<dbReference type="GO" id="GO:0003735">
    <property type="term" value="F:structural constituent of ribosome"/>
    <property type="evidence" value="ECO:0007669"/>
    <property type="project" value="InterPro"/>
</dbReference>
<name>A0A0H4T043_9ARCH</name>
<sequence length="90" mass="10084">MPEFGYSFTGYAQPYVKASGREVDVSPKATREVCQAIKGMTLAQAKEYLEVVADKGKPVPFRRYKHKVGQRGLTLSDCVSFMQHQSVVVR</sequence>
<comment type="function">
    <text evidence="5">This protein binds specifically to 23S rRNA. It makes multiple contacts with different domains of the 23S rRNA in the assembled 50S subunit and ribosome.</text>
</comment>
<dbReference type="InterPro" id="IPR036394">
    <property type="entry name" value="Ribosomal_uL22_sf"/>
</dbReference>
<dbReference type="GO" id="GO:0002181">
    <property type="term" value="P:cytoplasmic translation"/>
    <property type="evidence" value="ECO:0007669"/>
    <property type="project" value="TreeGrafter"/>
</dbReference>
<dbReference type="Gene3D" id="3.90.470.10">
    <property type="entry name" value="Ribosomal protein L22/L17"/>
    <property type="match status" value="1"/>
</dbReference>
<reference evidence="6" key="1">
    <citation type="journal article" date="2015" name="ISME J.">
        <title>Aquifer environment selects for microbial species cohorts in sediment and groundwater.</title>
        <authorList>
            <person name="Hug L.A."/>
            <person name="Thomas B.C."/>
            <person name="Brown C.T."/>
            <person name="Frischkorn K.R."/>
            <person name="Williams K.H."/>
            <person name="Tringe S.G."/>
            <person name="Banfield J.F."/>
        </authorList>
    </citation>
    <scope>NUCLEOTIDE SEQUENCE</scope>
</reference>
<accession>A0A0H4T043</accession>
<dbReference type="GO" id="GO:0022625">
    <property type="term" value="C:cytosolic large ribosomal subunit"/>
    <property type="evidence" value="ECO:0007669"/>
    <property type="project" value="TreeGrafter"/>
</dbReference>
<dbReference type="InterPro" id="IPR005721">
    <property type="entry name" value="Ribosomal_uL22_euk/arc"/>
</dbReference>
<evidence type="ECO:0000256" key="3">
    <source>
        <dbReference type="ARBA" id="ARBA00023274"/>
    </source>
</evidence>
<evidence type="ECO:0000256" key="5">
    <source>
        <dbReference type="RuleBase" id="RU004007"/>
    </source>
</evidence>
<dbReference type="GO" id="GO:0019843">
    <property type="term" value="F:rRNA binding"/>
    <property type="evidence" value="ECO:0007669"/>
    <property type="project" value="UniProtKB-KW"/>
</dbReference>
<evidence type="ECO:0000256" key="1">
    <source>
        <dbReference type="ARBA" id="ARBA00009451"/>
    </source>
</evidence>
<dbReference type="InterPro" id="IPR001063">
    <property type="entry name" value="Ribosomal_uL22"/>
</dbReference>
<evidence type="ECO:0000256" key="4">
    <source>
        <dbReference type="RuleBase" id="RU004005"/>
    </source>
</evidence>
<keyword evidence="5" id="KW-0699">rRNA-binding</keyword>
<evidence type="ECO:0000256" key="2">
    <source>
        <dbReference type="ARBA" id="ARBA00022980"/>
    </source>
</evidence>
<keyword evidence="5" id="KW-0694">RNA-binding</keyword>
<organism evidence="6">
    <name type="scientific">uncultured thaumarchaeote Rifle_16ft_4_minimus_11813</name>
    <dbReference type="NCBI Taxonomy" id="1665208"/>
    <lineage>
        <taxon>Archaea</taxon>
        <taxon>Nitrososphaerota</taxon>
        <taxon>environmental samples</taxon>
    </lineage>
</organism>
<dbReference type="SUPFAM" id="SSF54843">
    <property type="entry name" value="Ribosomal protein L22"/>
    <property type="match status" value="1"/>
</dbReference>
<proteinExistence type="inferred from homology"/>
<dbReference type="PANTHER" id="PTHR11593">
    <property type="entry name" value="60S RIBOSOMAL PROTEIN L17"/>
    <property type="match status" value="1"/>
</dbReference>
<dbReference type="PANTHER" id="PTHR11593:SF10">
    <property type="entry name" value="60S RIBOSOMAL PROTEIN L17"/>
    <property type="match status" value="1"/>
</dbReference>
<dbReference type="AlphaFoldDB" id="A0A0H4T043"/>
<keyword evidence="2 4" id="KW-0689">Ribosomal protein</keyword>
<protein>
    <recommendedName>
        <fullName evidence="5">50S ribosomal protein L22</fullName>
    </recommendedName>
</protein>
<comment type="subunit">
    <text evidence="5">Part of the 50S ribosomal subunit.</text>
</comment>
<dbReference type="EMBL" id="KT006941">
    <property type="protein sequence ID" value="AKQ00886.1"/>
    <property type="molecule type" value="Genomic_DNA"/>
</dbReference>
<evidence type="ECO:0000313" key="6">
    <source>
        <dbReference type="EMBL" id="AKQ00886.1"/>
    </source>
</evidence>
<dbReference type="Pfam" id="PF00237">
    <property type="entry name" value="Ribosomal_L22"/>
    <property type="match status" value="1"/>
</dbReference>
<comment type="similarity">
    <text evidence="1 4">Belongs to the universal ribosomal protein uL22 family.</text>
</comment>
<keyword evidence="3 4" id="KW-0687">Ribonucleoprotein</keyword>